<reference evidence="3" key="1">
    <citation type="submission" date="2012-07" db="EMBL/GenBank/DDBJ databases">
        <title>Genome of the Chinese tree shrew, a rising model animal genetically related to primates.</title>
        <authorList>
            <person name="Zhang G."/>
            <person name="Fan Y."/>
            <person name="Yao Y."/>
            <person name="Huang Z."/>
        </authorList>
    </citation>
    <scope>NUCLEOTIDE SEQUENCE [LARGE SCALE GENOMIC DNA]</scope>
</reference>
<keyword evidence="3" id="KW-1185">Reference proteome</keyword>
<feature type="region of interest" description="Disordered" evidence="1">
    <location>
        <begin position="1"/>
        <end position="44"/>
    </location>
</feature>
<sequence>MQDSSRIGGMGCSAPGRGWPTGPHCKPTGGCSARPGSGAGHEMARTRSALLTDKVGAQSYRVIREVMPMDE</sequence>
<reference evidence="3" key="2">
    <citation type="journal article" date="2013" name="Nat. Commun.">
        <title>Genome of the Chinese tree shrew.</title>
        <authorList>
            <person name="Fan Y."/>
            <person name="Huang Z.Y."/>
            <person name="Cao C.C."/>
            <person name="Chen C.S."/>
            <person name="Chen Y.X."/>
            <person name="Fan D.D."/>
            <person name="He J."/>
            <person name="Hou H.L."/>
            <person name="Hu L."/>
            <person name="Hu X.T."/>
            <person name="Jiang X.T."/>
            <person name="Lai R."/>
            <person name="Lang Y.S."/>
            <person name="Liang B."/>
            <person name="Liao S.G."/>
            <person name="Mu D."/>
            <person name="Ma Y.Y."/>
            <person name="Niu Y.Y."/>
            <person name="Sun X.Q."/>
            <person name="Xia J.Q."/>
            <person name="Xiao J."/>
            <person name="Xiong Z.Q."/>
            <person name="Xu L."/>
            <person name="Yang L."/>
            <person name="Zhang Y."/>
            <person name="Zhao W."/>
            <person name="Zhao X.D."/>
            <person name="Zheng Y.T."/>
            <person name="Zhou J.M."/>
            <person name="Zhu Y.B."/>
            <person name="Zhang G.J."/>
            <person name="Wang J."/>
            <person name="Yao Y.G."/>
        </authorList>
    </citation>
    <scope>NUCLEOTIDE SEQUENCE [LARGE SCALE GENOMIC DNA]</scope>
</reference>
<dbReference type="AlphaFoldDB" id="L9KNZ4"/>
<organism evidence="2 3">
    <name type="scientific">Tupaia chinensis</name>
    <name type="common">Chinese tree shrew</name>
    <name type="synonym">Tupaia belangeri chinensis</name>
    <dbReference type="NCBI Taxonomy" id="246437"/>
    <lineage>
        <taxon>Eukaryota</taxon>
        <taxon>Metazoa</taxon>
        <taxon>Chordata</taxon>
        <taxon>Craniata</taxon>
        <taxon>Vertebrata</taxon>
        <taxon>Euteleostomi</taxon>
        <taxon>Mammalia</taxon>
        <taxon>Eutheria</taxon>
        <taxon>Euarchontoglires</taxon>
        <taxon>Scandentia</taxon>
        <taxon>Tupaiidae</taxon>
        <taxon>Tupaia</taxon>
    </lineage>
</organism>
<gene>
    <name evidence="2" type="ORF">TREES_T100000661</name>
</gene>
<protein>
    <submittedName>
        <fullName evidence="2">Uncharacterized protein</fullName>
    </submittedName>
</protein>
<dbReference type="InParanoid" id="L9KNZ4"/>
<evidence type="ECO:0000313" key="2">
    <source>
        <dbReference type="EMBL" id="ELW64481.1"/>
    </source>
</evidence>
<dbReference type="Proteomes" id="UP000011518">
    <property type="component" value="Unassembled WGS sequence"/>
</dbReference>
<accession>L9KNZ4</accession>
<dbReference type="EMBL" id="KB320726">
    <property type="protein sequence ID" value="ELW64481.1"/>
    <property type="molecule type" value="Genomic_DNA"/>
</dbReference>
<name>L9KNZ4_TUPCH</name>
<proteinExistence type="predicted"/>
<evidence type="ECO:0000256" key="1">
    <source>
        <dbReference type="SAM" id="MobiDB-lite"/>
    </source>
</evidence>
<evidence type="ECO:0000313" key="3">
    <source>
        <dbReference type="Proteomes" id="UP000011518"/>
    </source>
</evidence>